<dbReference type="RefSeq" id="WP_141289788.1">
    <property type="nucleotide sequence ID" value="NZ_BAAAEW010000009.1"/>
</dbReference>
<name>A0ABN1JYW0_9BURK</name>
<sequence>MHRVAGEDGANPAAMAGGRSGASYCILSAVAHHCSGCCSLEMGYGCEIVRDLAGGGDFCRSVPNSGLV</sequence>
<protein>
    <submittedName>
        <fullName evidence="1">Uncharacterized protein</fullName>
    </submittedName>
</protein>
<gene>
    <name evidence="1" type="ORF">GCM10009107_20600</name>
</gene>
<comment type="caution">
    <text evidence="1">The sequence shown here is derived from an EMBL/GenBank/DDBJ whole genome shotgun (WGS) entry which is preliminary data.</text>
</comment>
<evidence type="ECO:0000313" key="1">
    <source>
        <dbReference type="EMBL" id="GAA0749685.1"/>
    </source>
</evidence>
<organism evidence="1 2">
    <name type="scientific">Ideonella azotifigens</name>
    <dbReference type="NCBI Taxonomy" id="513160"/>
    <lineage>
        <taxon>Bacteria</taxon>
        <taxon>Pseudomonadati</taxon>
        <taxon>Pseudomonadota</taxon>
        <taxon>Betaproteobacteria</taxon>
        <taxon>Burkholderiales</taxon>
        <taxon>Sphaerotilaceae</taxon>
        <taxon>Ideonella</taxon>
    </lineage>
</organism>
<proteinExistence type="predicted"/>
<evidence type="ECO:0000313" key="2">
    <source>
        <dbReference type="Proteomes" id="UP001500279"/>
    </source>
</evidence>
<accession>A0ABN1JYW0</accession>
<keyword evidence="2" id="KW-1185">Reference proteome</keyword>
<reference evidence="1 2" key="1">
    <citation type="journal article" date="2019" name="Int. J. Syst. Evol. Microbiol.">
        <title>The Global Catalogue of Microorganisms (GCM) 10K type strain sequencing project: providing services to taxonomists for standard genome sequencing and annotation.</title>
        <authorList>
            <consortium name="The Broad Institute Genomics Platform"/>
            <consortium name="The Broad Institute Genome Sequencing Center for Infectious Disease"/>
            <person name="Wu L."/>
            <person name="Ma J."/>
        </authorList>
    </citation>
    <scope>NUCLEOTIDE SEQUENCE [LARGE SCALE GENOMIC DNA]</scope>
    <source>
        <strain evidence="1 2">JCM 15503</strain>
    </source>
</reference>
<dbReference type="Proteomes" id="UP001500279">
    <property type="component" value="Unassembled WGS sequence"/>
</dbReference>
<dbReference type="EMBL" id="BAAAEW010000009">
    <property type="protein sequence ID" value="GAA0749685.1"/>
    <property type="molecule type" value="Genomic_DNA"/>
</dbReference>